<organism evidence="2 3">
    <name type="scientific">Pseudozyma flocculosa PF-1</name>
    <dbReference type="NCBI Taxonomy" id="1277687"/>
    <lineage>
        <taxon>Eukaryota</taxon>
        <taxon>Fungi</taxon>
        <taxon>Dikarya</taxon>
        <taxon>Basidiomycota</taxon>
        <taxon>Ustilaginomycotina</taxon>
        <taxon>Ustilaginomycetes</taxon>
        <taxon>Ustilaginales</taxon>
        <taxon>Ustilaginaceae</taxon>
        <taxon>Pseudozyma</taxon>
    </lineage>
</organism>
<dbReference type="HOGENOM" id="CLU_043063_0_0_1"/>
<feature type="compositionally biased region" description="Acidic residues" evidence="1">
    <location>
        <begin position="37"/>
        <end position="52"/>
    </location>
</feature>
<dbReference type="AlphaFoldDB" id="A0A061HAV9"/>
<dbReference type="OrthoDB" id="21292at2759"/>
<feature type="compositionally biased region" description="Low complexity" evidence="1">
    <location>
        <begin position="79"/>
        <end position="92"/>
    </location>
</feature>
<dbReference type="GeneID" id="19318978"/>
<evidence type="ECO:0000256" key="1">
    <source>
        <dbReference type="SAM" id="MobiDB-lite"/>
    </source>
</evidence>
<feature type="compositionally biased region" description="Acidic residues" evidence="1">
    <location>
        <begin position="95"/>
        <end position="105"/>
    </location>
</feature>
<dbReference type="eggNOG" id="KOG3133">
    <property type="taxonomic scope" value="Eukaryota"/>
</dbReference>
<accession>A0A061HAV9</accession>
<dbReference type="EMBL" id="KE361638">
    <property type="protein sequence ID" value="EPQ27741.1"/>
    <property type="molecule type" value="Genomic_DNA"/>
</dbReference>
<feature type="compositionally biased region" description="Low complexity" evidence="1">
    <location>
        <begin position="133"/>
        <end position="148"/>
    </location>
</feature>
<feature type="compositionally biased region" description="Low complexity" evidence="1">
    <location>
        <begin position="1"/>
        <end position="36"/>
    </location>
</feature>
<protein>
    <recommendedName>
        <fullName evidence="4">Pex19-domain-containing protein</fullName>
    </recommendedName>
</protein>
<dbReference type="InterPro" id="IPR006708">
    <property type="entry name" value="Pex19"/>
</dbReference>
<reference evidence="2 3" key="1">
    <citation type="journal article" date="2013" name="Plant Cell">
        <title>The transition from a phytopathogenic smut ancestor to an anamorphic biocontrol agent deciphered by comparative whole-genome analysis.</title>
        <authorList>
            <person name="Lefebvre F."/>
            <person name="Joly D.L."/>
            <person name="Labbe C."/>
            <person name="Teichmann B."/>
            <person name="Linning R."/>
            <person name="Belzile F."/>
            <person name="Bakkeren G."/>
            <person name="Belanger R.R."/>
        </authorList>
    </citation>
    <scope>NUCLEOTIDE SEQUENCE [LARGE SCALE GENOMIC DNA]</scope>
    <source>
        <strain evidence="2 3">PF-1</strain>
    </source>
</reference>
<name>A0A061HAV9_9BASI</name>
<evidence type="ECO:0000313" key="3">
    <source>
        <dbReference type="Proteomes" id="UP000053664"/>
    </source>
</evidence>
<dbReference type="GO" id="GO:0033328">
    <property type="term" value="F:peroxisome membrane targeting sequence binding"/>
    <property type="evidence" value="ECO:0007669"/>
    <property type="project" value="TreeGrafter"/>
</dbReference>
<feature type="region of interest" description="Disordered" evidence="1">
    <location>
        <begin position="124"/>
        <end position="235"/>
    </location>
</feature>
<feature type="compositionally biased region" description="Low complexity" evidence="1">
    <location>
        <begin position="180"/>
        <end position="200"/>
    </location>
</feature>
<dbReference type="InterPro" id="IPR038322">
    <property type="entry name" value="Pex19_C_sf"/>
</dbReference>
<dbReference type="PANTHER" id="PTHR12774">
    <property type="entry name" value="PEROXISOMAL BIOGENESIS FACTOR 19"/>
    <property type="match status" value="1"/>
</dbReference>
<evidence type="ECO:0008006" key="4">
    <source>
        <dbReference type="Google" id="ProtNLM"/>
    </source>
</evidence>
<feature type="compositionally biased region" description="Pro residues" evidence="1">
    <location>
        <begin position="69"/>
        <end position="78"/>
    </location>
</feature>
<evidence type="ECO:0000313" key="2">
    <source>
        <dbReference type="EMBL" id="EPQ27741.1"/>
    </source>
</evidence>
<dbReference type="KEGG" id="pfp:PFL1_04878"/>
<sequence>MSSTDPAQKQAQQQPQAARGHHTAAAPAAAAAAAAAADDDQDDLDDLDDVLDEFNKPQPSTSATAGPPKSQPPPPPSDANPSSSSATAPLAAQGETDELDADGLDDILSQDFAKELAQGMEALMKELGQANPSASGAAKAGSASATGAQDPQFSEEELMKQFEQMMAGFSQPSAAPPSAPAAAGPSSSTAQQTGTQQPPANFNDALKATMDRLKQSDASATASSSSAGADPFAALGGAGGDDMAKLLAALGAGAGGDGDDGMDNPELAKMLEGMMDELMSKEILYEPLKELRDKYPAYLDGPDSKGDSPDDRARYQAQQRYVGEIVAIFEDPKYDAKNRDTTARIQDLMNQMQDCGSPPQQIVGEMPAELENIPGFGGDNGECTIM</sequence>
<proteinExistence type="predicted"/>
<feature type="compositionally biased region" description="Low complexity" evidence="1">
    <location>
        <begin position="216"/>
        <end position="235"/>
    </location>
</feature>
<gene>
    <name evidence="2" type="ORF">PFL1_04878</name>
</gene>
<dbReference type="GO" id="GO:0045046">
    <property type="term" value="P:protein import into peroxisome membrane"/>
    <property type="evidence" value="ECO:0007669"/>
    <property type="project" value="TreeGrafter"/>
</dbReference>
<feature type="region of interest" description="Disordered" evidence="1">
    <location>
        <begin position="1"/>
        <end position="106"/>
    </location>
</feature>
<dbReference type="Gene3D" id="1.20.120.900">
    <property type="entry name" value="Pex19, mPTS binding domain"/>
    <property type="match status" value="1"/>
</dbReference>
<dbReference type="Proteomes" id="UP000053664">
    <property type="component" value="Unassembled WGS sequence"/>
</dbReference>
<dbReference type="Pfam" id="PF04614">
    <property type="entry name" value="Pex19"/>
    <property type="match status" value="1"/>
</dbReference>
<dbReference type="PANTHER" id="PTHR12774:SF2">
    <property type="entry name" value="PEROXISOMAL BIOGENESIS FACTOR 19"/>
    <property type="match status" value="1"/>
</dbReference>
<dbReference type="GO" id="GO:0005778">
    <property type="term" value="C:peroxisomal membrane"/>
    <property type="evidence" value="ECO:0007669"/>
    <property type="project" value="TreeGrafter"/>
</dbReference>
<dbReference type="RefSeq" id="XP_007880597.1">
    <property type="nucleotide sequence ID" value="XM_007882406.1"/>
</dbReference>